<organism evidence="2">
    <name type="scientific">Arundo donax</name>
    <name type="common">Giant reed</name>
    <name type="synonym">Donax arundinaceus</name>
    <dbReference type="NCBI Taxonomy" id="35708"/>
    <lineage>
        <taxon>Eukaryota</taxon>
        <taxon>Viridiplantae</taxon>
        <taxon>Streptophyta</taxon>
        <taxon>Embryophyta</taxon>
        <taxon>Tracheophyta</taxon>
        <taxon>Spermatophyta</taxon>
        <taxon>Magnoliopsida</taxon>
        <taxon>Liliopsida</taxon>
        <taxon>Poales</taxon>
        <taxon>Poaceae</taxon>
        <taxon>PACMAD clade</taxon>
        <taxon>Arundinoideae</taxon>
        <taxon>Arundineae</taxon>
        <taxon>Arundo</taxon>
    </lineage>
</organism>
<reference evidence="2" key="1">
    <citation type="submission" date="2014-09" db="EMBL/GenBank/DDBJ databases">
        <authorList>
            <person name="Magalhaes I.L.F."/>
            <person name="Oliveira U."/>
            <person name="Santos F.R."/>
            <person name="Vidigal T.H.D.A."/>
            <person name="Brescovit A.D."/>
            <person name="Santos A.J."/>
        </authorList>
    </citation>
    <scope>NUCLEOTIDE SEQUENCE</scope>
    <source>
        <tissue evidence="2">Shoot tissue taken approximately 20 cm above the soil surface</tissue>
    </source>
</reference>
<reference evidence="2" key="2">
    <citation type="journal article" date="2015" name="Data Brief">
        <title>Shoot transcriptome of the giant reed, Arundo donax.</title>
        <authorList>
            <person name="Barrero R.A."/>
            <person name="Guerrero F.D."/>
            <person name="Moolhuijzen P."/>
            <person name="Goolsby J.A."/>
            <person name="Tidwell J."/>
            <person name="Bellgard S.E."/>
            <person name="Bellgard M.I."/>
        </authorList>
    </citation>
    <scope>NUCLEOTIDE SEQUENCE</scope>
    <source>
        <tissue evidence="2">Shoot tissue taken approximately 20 cm above the soil surface</tissue>
    </source>
</reference>
<name>A0A0A8ZRN0_ARUDO</name>
<protein>
    <submittedName>
        <fullName evidence="2">Uncharacterized protein</fullName>
    </submittedName>
</protein>
<dbReference type="AlphaFoldDB" id="A0A0A8ZRN0"/>
<evidence type="ECO:0000313" key="2">
    <source>
        <dbReference type="EMBL" id="JAD41451.1"/>
    </source>
</evidence>
<sequence>MAATEAPADTHCDTRNAKPLQVPGLPITSFITLTGVGCERSGASAQEAVAPERRRPPPVEGPARLGTRNPHSWICSRSLPWVKREKSRNEPAGSCC</sequence>
<evidence type="ECO:0000256" key="1">
    <source>
        <dbReference type="SAM" id="MobiDB-lite"/>
    </source>
</evidence>
<dbReference type="EMBL" id="GBRH01256444">
    <property type="protein sequence ID" value="JAD41451.1"/>
    <property type="molecule type" value="Transcribed_RNA"/>
</dbReference>
<accession>A0A0A8ZRN0</accession>
<feature type="region of interest" description="Disordered" evidence="1">
    <location>
        <begin position="42"/>
        <end position="69"/>
    </location>
</feature>
<proteinExistence type="predicted"/>